<evidence type="ECO:0000256" key="2">
    <source>
        <dbReference type="ARBA" id="ARBA00022679"/>
    </source>
</evidence>
<evidence type="ECO:0000256" key="5">
    <source>
        <dbReference type="ARBA" id="ARBA00022840"/>
    </source>
</evidence>
<evidence type="ECO:0000259" key="6">
    <source>
        <dbReference type="PROSITE" id="PS50011"/>
    </source>
</evidence>
<dbReference type="InterPro" id="IPR011009">
    <property type="entry name" value="Kinase-like_dom_sf"/>
</dbReference>
<feature type="domain" description="Protein kinase" evidence="6">
    <location>
        <begin position="38"/>
        <end position="165"/>
    </location>
</feature>
<dbReference type="PANTHER" id="PTHR27002:SF851">
    <property type="entry name" value="G-TYPE LECTIN S-RECEPTOR-LIKE SERINE_THREONINE-PROTEIN KINASE SD1-1"/>
    <property type="match status" value="1"/>
</dbReference>
<keyword evidence="4" id="KW-0418">Kinase</keyword>
<accession>A0A843VPE9</accession>
<dbReference type="Pfam" id="PF07714">
    <property type="entry name" value="PK_Tyr_Ser-Thr"/>
    <property type="match status" value="1"/>
</dbReference>
<evidence type="ECO:0000313" key="7">
    <source>
        <dbReference type="EMBL" id="MQL95430.1"/>
    </source>
</evidence>
<gene>
    <name evidence="7" type="ORF">Taro_028101</name>
</gene>
<evidence type="ECO:0000313" key="8">
    <source>
        <dbReference type="Proteomes" id="UP000652761"/>
    </source>
</evidence>
<name>A0A843VPE9_COLES</name>
<protein>
    <recommendedName>
        <fullName evidence="6">Protein kinase domain-containing protein</fullName>
    </recommendedName>
</protein>
<dbReference type="InterPro" id="IPR000719">
    <property type="entry name" value="Prot_kinase_dom"/>
</dbReference>
<organism evidence="7 8">
    <name type="scientific">Colocasia esculenta</name>
    <name type="common">Wild taro</name>
    <name type="synonym">Arum esculentum</name>
    <dbReference type="NCBI Taxonomy" id="4460"/>
    <lineage>
        <taxon>Eukaryota</taxon>
        <taxon>Viridiplantae</taxon>
        <taxon>Streptophyta</taxon>
        <taxon>Embryophyta</taxon>
        <taxon>Tracheophyta</taxon>
        <taxon>Spermatophyta</taxon>
        <taxon>Magnoliopsida</taxon>
        <taxon>Liliopsida</taxon>
        <taxon>Araceae</taxon>
        <taxon>Aroideae</taxon>
        <taxon>Colocasieae</taxon>
        <taxon>Colocasia</taxon>
    </lineage>
</organism>
<dbReference type="GO" id="GO:0005886">
    <property type="term" value="C:plasma membrane"/>
    <property type="evidence" value="ECO:0007669"/>
    <property type="project" value="TreeGrafter"/>
</dbReference>
<dbReference type="PANTHER" id="PTHR27002">
    <property type="entry name" value="RECEPTOR-LIKE SERINE/THREONINE-PROTEIN KINASE SD1-8"/>
    <property type="match status" value="1"/>
</dbReference>
<dbReference type="Proteomes" id="UP000652761">
    <property type="component" value="Unassembled WGS sequence"/>
</dbReference>
<dbReference type="GO" id="GO:0004674">
    <property type="term" value="F:protein serine/threonine kinase activity"/>
    <property type="evidence" value="ECO:0007669"/>
    <property type="project" value="UniProtKB-KW"/>
</dbReference>
<evidence type="ECO:0000256" key="3">
    <source>
        <dbReference type="ARBA" id="ARBA00022741"/>
    </source>
</evidence>
<keyword evidence="8" id="KW-1185">Reference proteome</keyword>
<dbReference type="GO" id="GO:0005524">
    <property type="term" value="F:ATP binding"/>
    <property type="evidence" value="ECO:0007669"/>
    <property type="project" value="UniProtKB-KW"/>
</dbReference>
<keyword evidence="5" id="KW-0067">ATP-binding</keyword>
<dbReference type="Gene3D" id="1.10.510.10">
    <property type="entry name" value="Transferase(Phosphotransferase) domain 1"/>
    <property type="match status" value="1"/>
</dbReference>
<dbReference type="AlphaFoldDB" id="A0A843VPE9"/>
<keyword evidence="2" id="KW-0808">Transferase</keyword>
<dbReference type="InterPro" id="IPR020635">
    <property type="entry name" value="Tyr_kinase_cat_dom"/>
</dbReference>
<dbReference type="InterPro" id="IPR001245">
    <property type="entry name" value="Ser-Thr/Tyr_kinase_cat_dom"/>
</dbReference>
<comment type="caution">
    <text evidence="7">The sequence shown here is derived from an EMBL/GenBank/DDBJ whole genome shotgun (WGS) entry which is preliminary data.</text>
</comment>
<keyword evidence="1" id="KW-0723">Serine/threonine-protein kinase</keyword>
<keyword evidence="3" id="KW-0547">Nucleotide-binding</keyword>
<dbReference type="OrthoDB" id="778574at2759"/>
<dbReference type="FunFam" id="3.30.200.20:FF:000924">
    <property type="entry name" value="Uncharacterized protein"/>
    <property type="match status" value="1"/>
</dbReference>
<dbReference type="SUPFAM" id="SSF56112">
    <property type="entry name" value="Protein kinase-like (PK-like)"/>
    <property type="match status" value="1"/>
</dbReference>
<dbReference type="EMBL" id="NMUH01001792">
    <property type="protein sequence ID" value="MQL95430.1"/>
    <property type="molecule type" value="Genomic_DNA"/>
</dbReference>
<dbReference type="GO" id="GO:0004713">
    <property type="term" value="F:protein tyrosine kinase activity"/>
    <property type="evidence" value="ECO:0007669"/>
    <property type="project" value="InterPro"/>
</dbReference>
<dbReference type="PROSITE" id="PS50011">
    <property type="entry name" value="PROTEIN_KINASE_DOM"/>
    <property type="match status" value="1"/>
</dbReference>
<dbReference type="SMART" id="SM00219">
    <property type="entry name" value="TyrKc"/>
    <property type="match status" value="1"/>
</dbReference>
<proteinExistence type="predicted"/>
<evidence type="ECO:0000256" key="4">
    <source>
        <dbReference type="ARBA" id="ARBA00022777"/>
    </source>
</evidence>
<evidence type="ECO:0000256" key="1">
    <source>
        <dbReference type="ARBA" id="ARBA00022527"/>
    </source>
</evidence>
<reference evidence="7" key="1">
    <citation type="submission" date="2017-07" db="EMBL/GenBank/DDBJ databases">
        <title>Taro Niue Genome Assembly and Annotation.</title>
        <authorList>
            <person name="Atibalentja N."/>
            <person name="Keating K."/>
            <person name="Fields C.J."/>
        </authorList>
    </citation>
    <scope>NUCLEOTIDE SEQUENCE</scope>
    <source>
        <strain evidence="7">Niue_2</strain>
        <tissue evidence="7">Leaf</tissue>
    </source>
</reference>
<sequence>MVLLQGLDFFAGRLGSEMELPDVALLDFNIVKAITSDFYSENKLGEGGFKLLALFTSFLNGQEVAVKRLAKGSNQGYQEFHNEVRLIARLQHNNLVRLLGWCTHNDEKMLIYEYMPNGSLEKFIFGLSLLHNPTRSIELSWEKCFGIIKGIANGLLYLHQHSSVL</sequence>